<keyword evidence="3" id="KW-1185">Reference proteome</keyword>
<comment type="caution">
    <text evidence="2">The sequence shown here is derived from an EMBL/GenBank/DDBJ whole genome shotgun (WGS) entry which is preliminary data.</text>
</comment>
<name>A0AAN8LHX4_9TELE</name>
<reference evidence="2 3" key="1">
    <citation type="submission" date="2021-04" db="EMBL/GenBank/DDBJ databases">
        <authorList>
            <person name="De Guttry C."/>
            <person name="Zahm M."/>
            <person name="Klopp C."/>
            <person name="Cabau C."/>
            <person name="Louis A."/>
            <person name="Berthelot C."/>
            <person name="Parey E."/>
            <person name="Roest Crollius H."/>
            <person name="Montfort J."/>
            <person name="Robinson-Rechavi M."/>
            <person name="Bucao C."/>
            <person name="Bouchez O."/>
            <person name="Gislard M."/>
            <person name="Lluch J."/>
            <person name="Milhes M."/>
            <person name="Lampietro C."/>
            <person name="Lopez Roques C."/>
            <person name="Donnadieu C."/>
            <person name="Braasch I."/>
            <person name="Desvignes T."/>
            <person name="Postlethwait J."/>
            <person name="Bobe J."/>
            <person name="Wedekind C."/>
            <person name="Guiguen Y."/>
        </authorList>
    </citation>
    <scope>NUCLEOTIDE SEQUENCE [LARGE SCALE GENOMIC DNA]</scope>
    <source>
        <strain evidence="2">Cs_M1</strain>
        <tissue evidence="2">Blood</tissue>
    </source>
</reference>
<gene>
    <name evidence="2" type="ORF">J4Q44_G00199000</name>
</gene>
<evidence type="ECO:0000313" key="3">
    <source>
        <dbReference type="Proteomes" id="UP001356427"/>
    </source>
</evidence>
<dbReference type="EMBL" id="JAGTTL010000017">
    <property type="protein sequence ID" value="KAK6310019.1"/>
    <property type="molecule type" value="Genomic_DNA"/>
</dbReference>
<organism evidence="2 3">
    <name type="scientific">Coregonus suidteri</name>
    <dbReference type="NCBI Taxonomy" id="861788"/>
    <lineage>
        <taxon>Eukaryota</taxon>
        <taxon>Metazoa</taxon>
        <taxon>Chordata</taxon>
        <taxon>Craniata</taxon>
        <taxon>Vertebrata</taxon>
        <taxon>Euteleostomi</taxon>
        <taxon>Actinopterygii</taxon>
        <taxon>Neopterygii</taxon>
        <taxon>Teleostei</taxon>
        <taxon>Protacanthopterygii</taxon>
        <taxon>Salmoniformes</taxon>
        <taxon>Salmonidae</taxon>
        <taxon>Coregoninae</taxon>
        <taxon>Coregonus</taxon>
    </lineage>
</organism>
<feature type="region of interest" description="Disordered" evidence="1">
    <location>
        <begin position="39"/>
        <end position="80"/>
    </location>
</feature>
<feature type="compositionally biased region" description="Low complexity" evidence="1">
    <location>
        <begin position="50"/>
        <end position="76"/>
    </location>
</feature>
<evidence type="ECO:0000256" key="1">
    <source>
        <dbReference type="SAM" id="MobiDB-lite"/>
    </source>
</evidence>
<dbReference type="AlphaFoldDB" id="A0AAN8LHX4"/>
<protein>
    <submittedName>
        <fullName evidence="2">Uncharacterized protein</fullName>
    </submittedName>
</protein>
<evidence type="ECO:0000313" key="2">
    <source>
        <dbReference type="EMBL" id="KAK6310019.1"/>
    </source>
</evidence>
<proteinExistence type="predicted"/>
<accession>A0AAN8LHX4</accession>
<sequence>MEIMKATMWQVTEGHESRVGGQRHCLPDQVLVTGTWASSSGLPARPSSIQTRASATTWSSTTQTPTAAAPRGTPPQWASPFSSALPLTCRPSTAASLELLVDKAPSSLL</sequence>
<dbReference type="Proteomes" id="UP001356427">
    <property type="component" value="Unassembled WGS sequence"/>
</dbReference>